<dbReference type="eggNOG" id="KOG2228">
    <property type="taxonomic scope" value="Eukaryota"/>
</dbReference>
<dbReference type="InterPro" id="IPR032705">
    <property type="entry name" value="ORC4_C"/>
</dbReference>
<dbReference type="SUPFAM" id="SSF52540">
    <property type="entry name" value="P-loop containing nucleoside triphosphate hydrolases"/>
    <property type="match status" value="1"/>
</dbReference>
<protein>
    <recommendedName>
        <fullName evidence="6">Origin recognition complex subunit 4 C-terminal domain-containing protein</fullName>
    </recommendedName>
</protein>
<dbReference type="PANTHER" id="PTHR12087:SF0">
    <property type="entry name" value="ORIGIN RECOGNITION COMPLEX SUBUNIT 4"/>
    <property type="match status" value="1"/>
</dbReference>
<dbReference type="EMBL" id="HE616749">
    <property type="protein sequence ID" value="CCE93914.1"/>
    <property type="molecule type" value="Genomic_DNA"/>
</dbReference>
<evidence type="ECO:0000256" key="3">
    <source>
        <dbReference type="ARBA" id="ARBA00022705"/>
    </source>
</evidence>
<dbReference type="GO" id="GO:0030466">
    <property type="term" value="P:silent mating-type cassette heterochromatin formation"/>
    <property type="evidence" value="ECO:0007669"/>
    <property type="project" value="EnsemblFungi"/>
</dbReference>
<comment type="similarity">
    <text evidence="2">Belongs to the ORC4 family.</text>
</comment>
<dbReference type="GO" id="GO:0005656">
    <property type="term" value="C:nuclear pre-replicative complex"/>
    <property type="evidence" value="ECO:0007669"/>
    <property type="project" value="EnsemblFungi"/>
</dbReference>
<dbReference type="GO" id="GO:0006267">
    <property type="term" value="P:pre-replicative complex assembly involved in nuclear cell cycle DNA replication"/>
    <property type="evidence" value="ECO:0007669"/>
    <property type="project" value="EnsemblFungi"/>
</dbReference>
<dbReference type="FunCoup" id="G8ZZ70">
    <property type="interactions" value="849"/>
</dbReference>
<dbReference type="STRING" id="1076872.G8ZZ70"/>
<comment type="subcellular location">
    <subcellularLocation>
        <location evidence="1">Nucleus</location>
    </subcellularLocation>
</comment>
<dbReference type="PIRSF" id="PIRSF007858">
    <property type="entry name" value="ORC4"/>
    <property type="match status" value="1"/>
</dbReference>
<sequence>MKEIDADFGPLRKSKAKVDSKRILKDSAIDHEQNSVLQKITLLPIRRDSTNSVTKPKKLKDTDILNDKETEILQKIRLVTKSPSTEKVETLDPEFRRFRQYLLRSICQELPPEENKLLSHLREPEQEIDRILRQAIVQKESHSSIIIGPRESYKSFLLNRELNLLSQKYKDQFITIRLNGFIHSEQAAINGIATQLEQQLQNLRNTPIPTRKGSDISSGSLTEVFEKILRVLDSTSTTHHQKRNKNNATTKLTVIFIFDEIDTFAGPVRQSLLYNLFDMVEHARVPVCILGCTTKLNILEFLEKRVKSRFSQRIIFMPQIENLEQFVKITGELLRLDRPSAYKYGEDWNRKIDETLSDEKSELHRLVKVNYETFRSIPYFKNSIIPLIYGAPDFENLCHLIDTSGPIKEYMNNQLGNSLTSLVQSLSDLELAILICAARTALKAKDETINFNLTYAEYESMTKALNAKIPTVAKTGKSVEGSSVLFDNAIKLWKKKDVKNVWETLINLNFLTEKSAVGLRESAIAVFYASNYQLQGTTIPFDLRLYQTHVTLSDLRRIVPRSSLHYPWTQL</sequence>
<name>G8ZZ70_TORDE</name>
<dbReference type="GO" id="GO:0006270">
    <property type="term" value="P:DNA replication initiation"/>
    <property type="evidence" value="ECO:0007669"/>
    <property type="project" value="EnsemblFungi"/>
</dbReference>
<evidence type="ECO:0000256" key="4">
    <source>
        <dbReference type="ARBA" id="ARBA00023125"/>
    </source>
</evidence>
<dbReference type="Pfam" id="PF14629">
    <property type="entry name" value="ORC4_C"/>
    <property type="match status" value="1"/>
</dbReference>
<reference evidence="7 8" key="1">
    <citation type="journal article" date="2011" name="Proc. Natl. Acad. Sci. U.S.A.">
        <title>Evolutionary erosion of yeast sex chromosomes by mating-type switching accidents.</title>
        <authorList>
            <person name="Gordon J.L."/>
            <person name="Armisen D."/>
            <person name="Proux-Wera E."/>
            <person name="Oheigeartaigh S.S."/>
            <person name="Byrne K.P."/>
            <person name="Wolfe K.H."/>
        </authorList>
    </citation>
    <scope>NUCLEOTIDE SEQUENCE [LARGE SCALE GENOMIC DNA]</scope>
    <source>
        <strain evidence="8">ATCC 10662 / CBS 1146 / NBRC 0425 / NCYC 2629 / NRRL Y-866</strain>
    </source>
</reference>
<dbReference type="GO" id="GO:0003688">
    <property type="term" value="F:DNA replication origin binding"/>
    <property type="evidence" value="ECO:0007669"/>
    <property type="project" value="EnsemblFungi"/>
</dbReference>
<evidence type="ECO:0000313" key="7">
    <source>
        <dbReference type="EMBL" id="CCE93914.1"/>
    </source>
</evidence>
<dbReference type="Proteomes" id="UP000005627">
    <property type="component" value="Chromosome 8"/>
</dbReference>
<dbReference type="OrthoDB" id="343623at2759"/>
<dbReference type="FunFam" id="3.40.50.300:FF:001499">
    <property type="entry name" value="Origin recognition complex subunit 4, putative"/>
    <property type="match status" value="1"/>
</dbReference>
<evidence type="ECO:0000256" key="2">
    <source>
        <dbReference type="ARBA" id="ARBA00005334"/>
    </source>
</evidence>
<dbReference type="GO" id="GO:0005664">
    <property type="term" value="C:nuclear origin of replication recognition complex"/>
    <property type="evidence" value="ECO:0007669"/>
    <property type="project" value="EnsemblFungi"/>
</dbReference>
<dbReference type="GO" id="GO:0031261">
    <property type="term" value="C:DNA replication preinitiation complex"/>
    <property type="evidence" value="ECO:0007669"/>
    <property type="project" value="EnsemblFungi"/>
</dbReference>
<organism evidence="7 8">
    <name type="scientific">Torulaspora delbrueckii</name>
    <name type="common">Yeast</name>
    <name type="synonym">Candida colliculosa</name>
    <dbReference type="NCBI Taxonomy" id="4950"/>
    <lineage>
        <taxon>Eukaryota</taxon>
        <taxon>Fungi</taxon>
        <taxon>Dikarya</taxon>
        <taxon>Ascomycota</taxon>
        <taxon>Saccharomycotina</taxon>
        <taxon>Saccharomycetes</taxon>
        <taxon>Saccharomycetales</taxon>
        <taxon>Saccharomycetaceae</taxon>
        <taxon>Torulaspora</taxon>
    </lineage>
</organism>
<evidence type="ECO:0000313" key="8">
    <source>
        <dbReference type="Proteomes" id="UP000005627"/>
    </source>
</evidence>
<dbReference type="KEGG" id="tdl:TDEL_0H00550"/>
<accession>G8ZZ70</accession>
<keyword evidence="5" id="KW-0539">Nucleus</keyword>
<feature type="domain" description="Origin recognition complex subunit 4 C-terminal" evidence="6">
    <location>
        <begin position="332"/>
        <end position="559"/>
    </location>
</feature>
<dbReference type="GeneID" id="11500920"/>
<evidence type="ECO:0000256" key="5">
    <source>
        <dbReference type="ARBA" id="ARBA00023242"/>
    </source>
</evidence>
<evidence type="ECO:0000259" key="6">
    <source>
        <dbReference type="Pfam" id="PF14629"/>
    </source>
</evidence>
<dbReference type="InParanoid" id="G8ZZ70"/>
<gene>
    <name evidence="7" type="primary">TDEL0H00550</name>
    <name evidence="7" type="ORF">TDEL_0H00550</name>
</gene>
<evidence type="ECO:0000256" key="1">
    <source>
        <dbReference type="ARBA" id="ARBA00004123"/>
    </source>
</evidence>
<dbReference type="HOGENOM" id="CLU_007115_4_0_1"/>
<dbReference type="PANTHER" id="PTHR12087">
    <property type="entry name" value="ORIGIN RECOGNITION COMPLEX SUBUNIT 4"/>
    <property type="match status" value="1"/>
</dbReference>
<keyword evidence="3" id="KW-0235">DNA replication</keyword>
<keyword evidence="4" id="KW-0238">DNA-binding</keyword>
<dbReference type="Gene3D" id="3.40.50.300">
    <property type="entry name" value="P-loop containing nucleotide triphosphate hydrolases"/>
    <property type="match status" value="1"/>
</dbReference>
<dbReference type="RefSeq" id="XP_003683125.1">
    <property type="nucleotide sequence ID" value="XM_003683077.1"/>
</dbReference>
<proteinExistence type="inferred from homology"/>
<dbReference type="InterPro" id="IPR027417">
    <property type="entry name" value="P-loop_NTPase"/>
</dbReference>
<dbReference type="AlphaFoldDB" id="G8ZZ70"/>
<dbReference type="InterPro" id="IPR016527">
    <property type="entry name" value="ORC4"/>
</dbReference>
<keyword evidence="8" id="KW-1185">Reference proteome</keyword>